<keyword evidence="2" id="KW-0341">Growth regulation</keyword>
<proteinExistence type="predicted"/>
<organism evidence="4">
    <name type="scientific">Ananas comosus var. bracteatus</name>
    <name type="common">red pineapple</name>
    <dbReference type="NCBI Taxonomy" id="296719"/>
    <lineage>
        <taxon>Eukaryota</taxon>
        <taxon>Viridiplantae</taxon>
        <taxon>Streptophyta</taxon>
        <taxon>Embryophyta</taxon>
        <taxon>Tracheophyta</taxon>
        <taxon>Spermatophyta</taxon>
        <taxon>Magnoliopsida</taxon>
        <taxon>Liliopsida</taxon>
        <taxon>Poales</taxon>
        <taxon>Bromeliaceae</taxon>
        <taxon>Bromelioideae</taxon>
        <taxon>Ananas</taxon>
    </lineage>
</organism>
<keyword evidence="1" id="KW-0813">Transport</keyword>
<evidence type="ECO:0000313" key="4">
    <source>
        <dbReference type="EMBL" id="CAD1841131.1"/>
    </source>
</evidence>
<sequence length="334" mass="39127">MGDTAFYYYNREWDKCGYYYPYISYLRPTPENKAASAPTSIPKKEKDTTTHSITAHLDDLVLSPRLADSCNTSWQYPSHSAPRSLFHYEEVTENDISEKQKSNDIDENLSQRNLMEELWALQLNRFLDKEIDCFSYQSPTEPHDRYGGKAMEEYPIFFRQIPQKPHYQGLIQEGVPEAIKEIVYSSLWFGLVELMRKALETTCFTSEKDIDELMGQARGLENLGFDVRHVIARLKQPAIYRAEADRAKKELEELKKRKSEVEERVKEIKRKEDELRELRKAMGLVKHSAPIAYPREWIPNPDEDALQMLNLEVHDAEYLAQEKEYKVRSFGVRV</sequence>
<accession>A0A6V7QDT4</accession>
<name>A0A6V7QDT4_ANACO</name>
<dbReference type="EMBL" id="LR862135">
    <property type="protein sequence ID" value="CAD1841131.1"/>
    <property type="molecule type" value="Genomic_DNA"/>
</dbReference>
<dbReference type="AlphaFoldDB" id="A0A6V7QDT4"/>
<dbReference type="Pfam" id="PF05266">
    <property type="entry name" value="DUF724"/>
    <property type="match status" value="1"/>
</dbReference>
<dbReference type="InterPro" id="IPR007930">
    <property type="entry name" value="DUF724"/>
</dbReference>
<evidence type="ECO:0000256" key="1">
    <source>
        <dbReference type="ARBA" id="ARBA00022448"/>
    </source>
</evidence>
<gene>
    <name evidence="4" type="ORF">CB5_LOCUS24342</name>
</gene>
<evidence type="ECO:0000256" key="2">
    <source>
        <dbReference type="ARBA" id="ARBA00022604"/>
    </source>
</evidence>
<feature type="coiled-coil region" evidence="3">
    <location>
        <begin position="241"/>
        <end position="281"/>
    </location>
</feature>
<reference evidence="4" key="1">
    <citation type="submission" date="2020-07" db="EMBL/GenBank/DDBJ databases">
        <authorList>
            <person name="Lin J."/>
        </authorList>
    </citation>
    <scope>NUCLEOTIDE SEQUENCE</scope>
</reference>
<evidence type="ECO:0000256" key="3">
    <source>
        <dbReference type="SAM" id="Coils"/>
    </source>
</evidence>
<protein>
    <submittedName>
        <fullName evidence="4">Uncharacterized protein</fullName>
    </submittedName>
</protein>
<keyword evidence="3" id="KW-0175">Coiled coil</keyword>